<evidence type="ECO:0000313" key="2">
    <source>
        <dbReference type="Proteomes" id="UP000008614"/>
    </source>
</evidence>
<proteinExistence type="predicted"/>
<gene>
    <name evidence="1" type="ordered locus">NRG857_04790</name>
</gene>
<accession>A0A0H3EFI3</accession>
<dbReference type="EMBL" id="CP001855">
    <property type="protein sequence ID" value="ADR26385.1"/>
    <property type="molecule type" value="Genomic_DNA"/>
</dbReference>
<sequence length="69" mass="8075">MNKKQFIKSTTSSKEELEKELNSLKYALCLVYSRLPMEDKNAIYNEMISSLDFNDRDLASHLNSFRVPE</sequence>
<organism evidence="1 2">
    <name type="scientific">Escherichia coli O83:H1 (strain NRG 857C / AIEC)</name>
    <dbReference type="NCBI Taxonomy" id="685038"/>
    <lineage>
        <taxon>Bacteria</taxon>
        <taxon>Pseudomonadati</taxon>
        <taxon>Pseudomonadota</taxon>
        <taxon>Gammaproteobacteria</taxon>
        <taxon>Enterobacterales</taxon>
        <taxon>Enterobacteriaceae</taxon>
        <taxon>Escherichia</taxon>
    </lineage>
</organism>
<keyword evidence="2" id="KW-1185">Reference proteome</keyword>
<dbReference type="RefSeq" id="WP_001036008.1">
    <property type="nucleotide sequence ID" value="NC_017634.1"/>
</dbReference>
<dbReference type="HOGENOM" id="CLU_2769260_0_0_6"/>
<dbReference type="KEGG" id="eln:NRG857_04790"/>
<name>A0A0H3EFI3_ECO8N</name>
<protein>
    <submittedName>
        <fullName evidence="1">Uncharacterized protein</fullName>
    </submittedName>
</protein>
<dbReference type="Proteomes" id="UP000008614">
    <property type="component" value="Chromosome"/>
</dbReference>
<reference evidence="1 2" key="1">
    <citation type="journal article" date="2010" name="BMC Genomics">
        <title>Genome sequence of adherent-invasive Escherichia coli and comparative genomic analysis with other E. coli pathotypes.</title>
        <authorList>
            <person name="Nash J.H."/>
            <person name="Villegas A."/>
            <person name="Kropinski A.M."/>
            <person name="Aguilar-Valenzuela R."/>
            <person name="Konczy P."/>
            <person name="Mascarenhas M."/>
            <person name="Ziebell K."/>
            <person name="Torres A.G."/>
            <person name="Karmali M.A."/>
            <person name="Coombes B.K."/>
        </authorList>
    </citation>
    <scope>NUCLEOTIDE SEQUENCE [LARGE SCALE GENOMIC DNA]</scope>
    <source>
        <strain evidence="2">NRG 857C / AIEC</strain>
    </source>
</reference>
<evidence type="ECO:0000313" key="1">
    <source>
        <dbReference type="EMBL" id="ADR26385.1"/>
    </source>
</evidence>
<dbReference type="AlphaFoldDB" id="A0A0H3EFI3"/>